<sequence>MSASLEQTRTETDALEQLASSRCQYCADGTLVLESYRGNDAAVCETCGTPAMQVWGGSRQ</sequence>
<dbReference type="Proteomes" id="UP000199199">
    <property type="component" value="Unassembled WGS sequence"/>
</dbReference>
<evidence type="ECO:0000313" key="2">
    <source>
        <dbReference type="Proteomes" id="UP000199199"/>
    </source>
</evidence>
<organism evidence="1 2">
    <name type="scientific">Halostagnicola kamekurae</name>
    <dbReference type="NCBI Taxonomy" id="619731"/>
    <lineage>
        <taxon>Archaea</taxon>
        <taxon>Methanobacteriati</taxon>
        <taxon>Methanobacteriota</taxon>
        <taxon>Stenosarchaea group</taxon>
        <taxon>Halobacteria</taxon>
        <taxon>Halobacteriales</taxon>
        <taxon>Natrialbaceae</taxon>
        <taxon>Halostagnicola</taxon>
    </lineage>
</organism>
<dbReference type="InterPro" id="IPR049681">
    <property type="entry name" value="HVO_A0556-like"/>
</dbReference>
<dbReference type="RefSeq" id="WP_092904443.1">
    <property type="nucleotide sequence ID" value="NZ_FOZS01000002.1"/>
</dbReference>
<proteinExistence type="predicted"/>
<keyword evidence="2" id="KW-1185">Reference proteome</keyword>
<dbReference type="AlphaFoldDB" id="A0A1I6RUS1"/>
<evidence type="ECO:0008006" key="3">
    <source>
        <dbReference type="Google" id="ProtNLM"/>
    </source>
</evidence>
<protein>
    <recommendedName>
        <fullName evidence="3">Small CPxCG-related zinc finger protein</fullName>
    </recommendedName>
</protein>
<evidence type="ECO:0000313" key="1">
    <source>
        <dbReference type="EMBL" id="SFS68422.1"/>
    </source>
</evidence>
<dbReference type="NCBIfam" id="NF041921">
    <property type="entry name" value="HVO_A0556"/>
    <property type="match status" value="1"/>
</dbReference>
<gene>
    <name evidence="1" type="ORF">SAMN04488556_2155</name>
</gene>
<name>A0A1I6RUS1_9EURY</name>
<reference evidence="2" key="1">
    <citation type="submission" date="2016-10" db="EMBL/GenBank/DDBJ databases">
        <authorList>
            <person name="Varghese N."/>
            <person name="Submissions S."/>
        </authorList>
    </citation>
    <scope>NUCLEOTIDE SEQUENCE [LARGE SCALE GENOMIC DNA]</scope>
    <source>
        <strain evidence="2">DSM 22427</strain>
    </source>
</reference>
<dbReference type="OrthoDB" id="245896at2157"/>
<accession>A0A1I6RUS1</accession>
<dbReference type="EMBL" id="FOZS01000002">
    <property type="protein sequence ID" value="SFS68422.1"/>
    <property type="molecule type" value="Genomic_DNA"/>
</dbReference>